<gene>
    <name evidence="1" type="ORF">CCACVL1_26349</name>
</gene>
<comment type="caution">
    <text evidence="1">The sequence shown here is derived from an EMBL/GenBank/DDBJ whole genome shotgun (WGS) entry which is preliminary data.</text>
</comment>
<evidence type="ECO:0000313" key="1">
    <source>
        <dbReference type="EMBL" id="OMO56688.1"/>
    </source>
</evidence>
<protein>
    <submittedName>
        <fullName evidence="1">Uncharacterized protein</fullName>
    </submittedName>
</protein>
<reference evidence="1 2" key="1">
    <citation type="submission" date="2013-09" db="EMBL/GenBank/DDBJ databases">
        <title>Corchorus capsularis genome sequencing.</title>
        <authorList>
            <person name="Alam M."/>
            <person name="Haque M.S."/>
            <person name="Islam M.S."/>
            <person name="Emdad E.M."/>
            <person name="Islam M.M."/>
            <person name="Ahmed B."/>
            <person name="Halim A."/>
            <person name="Hossen Q.M.M."/>
            <person name="Hossain M.Z."/>
            <person name="Ahmed R."/>
            <person name="Khan M.M."/>
            <person name="Islam R."/>
            <person name="Rashid M.M."/>
            <person name="Khan S.A."/>
            <person name="Rahman M.S."/>
            <person name="Alam M."/>
        </authorList>
    </citation>
    <scope>NUCLEOTIDE SEQUENCE [LARGE SCALE GENOMIC DNA]</scope>
    <source>
        <strain evidence="2">cv. CVL-1</strain>
        <tissue evidence="1">Whole seedling</tissue>
    </source>
</reference>
<proteinExistence type="predicted"/>
<name>A0A1R3GF24_COCAP</name>
<keyword evidence="2" id="KW-1185">Reference proteome</keyword>
<accession>A0A1R3GF24</accession>
<dbReference type="EMBL" id="AWWV01014468">
    <property type="protein sequence ID" value="OMO56688.1"/>
    <property type="molecule type" value="Genomic_DNA"/>
</dbReference>
<evidence type="ECO:0000313" key="2">
    <source>
        <dbReference type="Proteomes" id="UP000188268"/>
    </source>
</evidence>
<dbReference type="Gramene" id="OMO56688">
    <property type="protein sequence ID" value="OMO56688"/>
    <property type="gene ID" value="CCACVL1_26349"/>
</dbReference>
<organism evidence="1 2">
    <name type="scientific">Corchorus capsularis</name>
    <name type="common">Jute</name>
    <dbReference type="NCBI Taxonomy" id="210143"/>
    <lineage>
        <taxon>Eukaryota</taxon>
        <taxon>Viridiplantae</taxon>
        <taxon>Streptophyta</taxon>
        <taxon>Embryophyta</taxon>
        <taxon>Tracheophyta</taxon>
        <taxon>Spermatophyta</taxon>
        <taxon>Magnoliopsida</taxon>
        <taxon>eudicotyledons</taxon>
        <taxon>Gunneridae</taxon>
        <taxon>Pentapetalae</taxon>
        <taxon>rosids</taxon>
        <taxon>malvids</taxon>
        <taxon>Malvales</taxon>
        <taxon>Malvaceae</taxon>
        <taxon>Grewioideae</taxon>
        <taxon>Apeibeae</taxon>
        <taxon>Corchorus</taxon>
    </lineage>
</organism>
<dbReference type="AlphaFoldDB" id="A0A1R3GF24"/>
<sequence length="22" mass="2273">MGPNKAANGVCVGKGQQIQEGW</sequence>
<dbReference type="Proteomes" id="UP000188268">
    <property type="component" value="Unassembled WGS sequence"/>
</dbReference>